<sequence length="295" mass="31287">MINRAGLAWLLLGLIWGTNFVFIKWSTETVTPMQVALVRVIAGFLTVAAYALVTRQLKLSHLRHSVHFVVMACLAAALYFYGFAEGTALLESGLAGAVSASIPLFSLLAAVLFLPEEKLTTNRVLGLLVGLVGVTLIAKPFSGGLGDSYVLGVLWMILGSFSLGVSFVYARRFVTPLDLPPAALTTYQLGFASLILLAVTDKSGLGALYDDPTSFAVLVFGLGILGTGLAYVLYYYVIGKLGAVRASALTYVPPVVALFLGALFLGEGIVVLDYLATSLIFAGVILVNKRPKSQS</sequence>
<feature type="transmembrane region" description="Helical" evidence="6">
    <location>
        <begin position="125"/>
        <end position="142"/>
    </location>
</feature>
<keyword evidence="4 6" id="KW-1133">Transmembrane helix</keyword>
<dbReference type="Pfam" id="PF00892">
    <property type="entry name" value="EamA"/>
    <property type="match status" value="2"/>
</dbReference>
<evidence type="ECO:0000313" key="9">
    <source>
        <dbReference type="Proteomes" id="UP000193224"/>
    </source>
</evidence>
<protein>
    <submittedName>
        <fullName evidence="8">Putative inner membrane transporter YedA</fullName>
    </submittedName>
</protein>
<feature type="transmembrane region" description="Helical" evidence="6">
    <location>
        <begin position="248"/>
        <end position="265"/>
    </location>
</feature>
<keyword evidence="5 6" id="KW-0472">Membrane</keyword>
<proteinExistence type="inferred from homology"/>
<evidence type="ECO:0000256" key="4">
    <source>
        <dbReference type="ARBA" id="ARBA00022989"/>
    </source>
</evidence>
<name>A0A1X7BZQ3_9RHOB</name>
<dbReference type="SUPFAM" id="SSF103481">
    <property type="entry name" value="Multidrug resistance efflux transporter EmrE"/>
    <property type="match status" value="2"/>
</dbReference>
<keyword evidence="3 6" id="KW-0812">Transmembrane</keyword>
<evidence type="ECO:0000256" key="2">
    <source>
        <dbReference type="ARBA" id="ARBA00007362"/>
    </source>
</evidence>
<dbReference type="InterPro" id="IPR050638">
    <property type="entry name" value="AA-Vitamin_Transporters"/>
</dbReference>
<accession>A0A1X7BZQ3</accession>
<feature type="transmembrane region" description="Helical" evidence="6">
    <location>
        <begin position="94"/>
        <end position="113"/>
    </location>
</feature>
<feature type="transmembrane region" description="Helical" evidence="6">
    <location>
        <begin position="182"/>
        <end position="200"/>
    </location>
</feature>
<dbReference type="EMBL" id="FWXB01000048">
    <property type="protein sequence ID" value="SMC14749.1"/>
    <property type="molecule type" value="Genomic_DNA"/>
</dbReference>
<feature type="transmembrane region" description="Helical" evidence="6">
    <location>
        <begin position="148"/>
        <end position="170"/>
    </location>
</feature>
<dbReference type="Proteomes" id="UP000193224">
    <property type="component" value="Unassembled WGS sequence"/>
</dbReference>
<reference evidence="8 9" key="1">
    <citation type="submission" date="2017-03" db="EMBL/GenBank/DDBJ databases">
        <authorList>
            <person name="Afonso C.L."/>
            <person name="Miller P.J."/>
            <person name="Scott M.A."/>
            <person name="Spackman E."/>
            <person name="Goraichik I."/>
            <person name="Dimitrov K.M."/>
            <person name="Suarez D.L."/>
            <person name="Swayne D.E."/>
        </authorList>
    </citation>
    <scope>NUCLEOTIDE SEQUENCE [LARGE SCALE GENOMIC DNA]</scope>
    <source>
        <strain evidence="8 9">CECT 7745</strain>
    </source>
</reference>
<keyword evidence="9" id="KW-1185">Reference proteome</keyword>
<feature type="transmembrane region" description="Helical" evidence="6">
    <location>
        <begin position="65"/>
        <end position="82"/>
    </location>
</feature>
<evidence type="ECO:0000256" key="3">
    <source>
        <dbReference type="ARBA" id="ARBA00022692"/>
    </source>
</evidence>
<evidence type="ECO:0000313" key="8">
    <source>
        <dbReference type="EMBL" id="SMC14749.1"/>
    </source>
</evidence>
<feature type="transmembrane region" description="Helical" evidence="6">
    <location>
        <begin position="271"/>
        <end position="288"/>
    </location>
</feature>
<evidence type="ECO:0000256" key="1">
    <source>
        <dbReference type="ARBA" id="ARBA00004141"/>
    </source>
</evidence>
<dbReference type="InterPro" id="IPR037185">
    <property type="entry name" value="EmrE-like"/>
</dbReference>
<feature type="domain" description="EamA" evidence="7">
    <location>
        <begin position="8"/>
        <end position="137"/>
    </location>
</feature>
<dbReference type="AlphaFoldDB" id="A0A1X7BZQ3"/>
<feature type="transmembrane region" description="Helical" evidence="6">
    <location>
        <begin position="215"/>
        <end position="236"/>
    </location>
</feature>
<evidence type="ECO:0000256" key="6">
    <source>
        <dbReference type="SAM" id="Phobius"/>
    </source>
</evidence>
<evidence type="ECO:0000259" key="7">
    <source>
        <dbReference type="Pfam" id="PF00892"/>
    </source>
</evidence>
<gene>
    <name evidence="8" type="primary">yedA</name>
    <name evidence="8" type="ORF">ROA7745_04619</name>
</gene>
<dbReference type="RefSeq" id="WP_085802626.1">
    <property type="nucleotide sequence ID" value="NZ_FWXB01000048.1"/>
</dbReference>
<dbReference type="PANTHER" id="PTHR32322:SF2">
    <property type="entry name" value="EAMA DOMAIN-CONTAINING PROTEIN"/>
    <property type="match status" value="1"/>
</dbReference>
<evidence type="ECO:0000256" key="5">
    <source>
        <dbReference type="ARBA" id="ARBA00023136"/>
    </source>
</evidence>
<organism evidence="8 9">
    <name type="scientific">Roseovarius aestuarii</name>
    <dbReference type="NCBI Taxonomy" id="475083"/>
    <lineage>
        <taxon>Bacteria</taxon>
        <taxon>Pseudomonadati</taxon>
        <taxon>Pseudomonadota</taxon>
        <taxon>Alphaproteobacteria</taxon>
        <taxon>Rhodobacterales</taxon>
        <taxon>Roseobacteraceae</taxon>
        <taxon>Roseovarius</taxon>
    </lineage>
</organism>
<comment type="subcellular location">
    <subcellularLocation>
        <location evidence="1">Membrane</location>
        <topology evidence="1">Multi-pass membrane protein</topology>
    </subcellularLocation>
</comment>
<dbReference type="GO" id="GO:0016020">
    <property type="term" value="C:membrane"/>
    <property type="evidence" value="ECO:0007669"/>
    <property type="project" value="UniProtKB-SubCell"/>
</dbReference>
<dbReference type="OrthoDB" id="9810556at2"/>
<comment type="similarity">
    <text evidence="2">Belongs to the EamA transporter family.</text>
</comment>
<feature type="transmembrane region" description="Helical" evidence="6">
    <location>
        <begin position="33"/>
        <end position="53"/>
    </location>
</feature>
<feature type="domain" description="EamA" evidence="7">
    <location>
        <begin position="151"/>
        <end position="288"/>
    </location>
</feature>
<dbReference type="InterPro" id="IPR000620">
    <property type="entry name" value="EamA_dom"/>
</dbReference>
<dbReference type="PANTHER" id="PTHR32322">
    <property type="entry name" value="INNER MEMBRANE TRANSPORTER"/>
    <property type="match status" value="1"/>
</dbReference>